<proteinExistence type="predicted"/>
<gene>
    <name evidence="1" type="ORF">K6Y31_21810</name>
</gene>
<evidence type="ECO:0000313" key="1">
    <source>
        <dbReference type="EMBL" id="MCE2597409.1"/>
    </source>
</evidence>
<evidence type="ECO:0000313" key="2">
    <source>
        <dbReference type="Proteomes" id="UP001201273"/>
    </source>
</evidence>
<dbReference type="EMBL" id="JAIMJA010000052">
    <property type="protein sequence ID" value="MCE2597409.1"/>
    <property type="molecule type" value="Genomic_DNA"/>
</dbReference>
<dbReference type="RefSeq" id="WP_233055145.1">
    <property type="nucleotide sequence ID" value="NZ_JAIMJA010000052.1"/>
</dbReference>
<accession>A0ABS8WID6</accession>
<sequence>MKFQEGEPAIIPWSEAESFAKSFGSLDKGVGGYEITFSDEIIADVIDVLGNPDKGVTGFTLSRPIDGPELKEFVFLALEKFDMLFFDQECDVGYAVKDISTDIPSSMLSGFDGSIKIIDSACDVWA</sequence>
<dbReference type="Proteomes" id="UP001201273">
    <property type="component" value="Unassembled WGS sequence"/>
</dbReference>
<keyword evidence="2" id="KW-1185">Reference proteome</keyword>
<comment type="caution">
    <text evidence="1">The sequence shown here is derived from an EMBL/GenBank/DDBJ whole genome shotgun (WGS) entry which is preliminary data.</text>
</comment>
<protein>
    <submittedName>
        <fullName evidence="1">Uncharacterized protein</fullName>
    </submittedName>
</protein>
<reference evidence="1 2" key="1">
    <citation type="journal article" date="2022" name="Environ. Microbiol. Rep.">
        <title>Eco-phylogenetic analyses reveal divergent evolution of vitamin B12 metabolism in the marine bacterial family 'Psychromonadaceae'.</title>
        <authorList>
            <person name="Jin X."/>
            <person name="Yang Y."/>
            <person name="Cao H."/>
            <person name="Gao B."/>
            <person name="Zhao Z."/>
        </authorList>
    </citation>
    <scope>NUCLEOTIDE SEQUENCE [LARGE SCALE GENOMIC DNA]</scope>
    <source>
        <strain evidence="1 2">MKS20</strain>
    </source>
</reference>
<name>A0ABS8WID6_9GAMM</name>
<organism evidence="1 2">
    <name type="scientific">Motilimonas cestriensis</name>
    <dbReference type="NCBI Taxonomy" id="2742685"/>
    <lineage>
        <taxon>Bacteria</taxon>
        <taxon>Pseudomonadati</taxon>
        <taxon>Pseudomonadota</taxon>
        <taxon>Gammaproteobacteria</taxon>
        <taxon>Alteromonadales</taxon>
        <taxon>Alteromonadales genera incertae sedis</taxon>
        <taxon>Motilimonas</taxon>
    </lineage>
</organism>